<reference evidence="1" key="1">
    <citation type="submission" date="2021-02" db="EMBL/GenBank/DDBJ databases">
        <authorList>
            <person name="Nowell W R."/>
        </authorList>
    </citation>
    <scope>NUCLEOTIDE SEQUENCE</scope>
</reference>
<name>A0A8S2XSX0_9BILA</name>
<dbReference type="EMBL" id="CAJOBA010099428">
    <property type="protein sequence ID" value="CAF4514956.1"/>
    <property type="molecule type" value="Genomic_DNA"/>
</dbReference>
<sequence>MEHSESDSSLINQSLPIDDAETKEIQESFSSMITQTAENGVDGSGHIFEHTYVPKDWYGYFFRSVVPEKETVRQHLHETLPSHYFNYSGTSESVRYAFKVLDRKTNQLILEQMPSYHKLGMKLLFSGPMQRELLHTRQVKKFFENETKRLGKAFNEPKS</sequence>
<dbReference type="AlphaFoldDB" id="A0A8S2XSX0"/>
<dbReference type="Proteomes" id="UP000682733">
    <property type="component" value="Unassembled WGS sequence"/>
</dbReference>
<proteinExistence type="predicted"/>
<accession>A0A8S2XSX0</accession>
<comment type="caution">
    <text evidence="1">The sequence shown here is derived from an EMBL/GenBank/DDBJ whole genome shotgun (WGS) entry which is preliminary data.</text>
</comment>
<feature type="non-terminal residue" evidence="1">
    <location>
        <position position="159"/>
    </location>
</feature>
<evidence type="ECO:0000313" key="2">
    <source>
        <dbReference type="Proteomes" id="UP000682733"/>
    </source>
</evidence>
<evidence type="ECO:0000313" key="1">
    <source>
        <dbReference type="EMBL" id="CAF4514956.1"/>
    </source>
</evidence>
<organism evidence="1 2">
    <name type="scientific">Didymodactylos carnosus</name>
    <dbReference type="NCBI Taxonomy" id="1234261"/>
    <lineage>
        <taxon>Eukaryota</taxon>
        <taxon>Metazoa</taxon>
        <taxon>Spiralia</taxon>
        <taxon>Gnathifera</taxon>
        <taxon>Rotifera</taxon>
        <taxon>Eurotatoria</taxon>
        <taxon>Bdelloidea</taxon>
        <taxon>Philodinida</taxon>
        <taxon>Philodinidae</taxon>
        <taxon>Didymodactylos</taxon>
    </lineage>
</organism>
<gene>
    <name evidence="1" type="ORF">TMI583_LOCUS48487</name>
</gene>
<protein>
    <submittedName>
        <fullName evidence="1">Uncharacterized protein</fullName>
    </submittedName>
</protein>